<dbReference type="SUPFAM" id="SSF75632">
    <property type="entry name" value="Cullin homology domain"/>
    <property type="match status" value="1"/>
</dbReference>
<dbReference type="InterPro" id="IPR036317">
    <property type="entry name" value="Cullin_homology_sf"/>
</dbReference>
<dbReference type="AlphaFoldDB" id="A0A8H7UGD9"/>
<dbReference type="PANTHER" id="PTHR45957">
    <property type="entry name" value="ANAPHASE-PROMOTING COMPLEX SUBUNIT 2"/>
    <property type="match status" value="1"/>
</dbReference>
<dbReference type="Pfam" id="PF25773">
    <property type="entry name" value="TPR_ANAPC2"/>
    <property type="match status" value="1"/>
</dbReference>
<dbReference type="PANTHER" id="PTHR45957:SF1">
    <property type="entry name" value="ANAPHASE-PROMOTING COMPLEX SUBUNIT 2"/>
    <property type="match status" value="1"/>
</dbReference>
<protein>
    <recommendedName>
        <fullName evidence="2">Cullin family profile domain-containing protein</fullName>
    </recommendedName>
</protein>
<dbReference type="InterPro" id="IPR059120">
    <property type="entry name" value="Cullin-like_AB"/>
</dbReference>
<reference evidence="3" key="1">
    <citation type="submission" date="2020-12" db="EMBL/GenBank/DDBJ databases">
        <title>Metabolic potential, ecology and presence of endohyphal bacteria is reflected in genomic diversity of Mucoromycotina.</title>
        <authorList>
            <person name="Muszewska A."/>
            <person name="Okrasinska A."/>
            <person name="Steczkiewicz K."/>
            <person name="Drgas O."/>
            <person name="Orlowska M."/>
            <person name="Perlinska-Lenart U."/>
            <person name="Aleksandrzak-Piekarczyk T."/>
            <person name="Szatraj K."/>
            <person name="Zielenkiewicz U."/>
            <person name="Pilsyk S."/>
            <person name="Malc E."/>
            <person name="Mieczkowski P."/>
            <person name="Kruszewska J.S."/>
            <person name="Biernat P."/>
            <person name="Pawlowska J."/>
        </authorList>
    </citation>
    <scope>NUCLEOTIDE SEQUENCE</scope>
    <source>
        <strain evidence="3">WA0000051536</strain>
    </source>
</reference>
<dbReference type="PROSITE" id="PS50069">
    <property type="entry name" value="CULLIN_2"/>
    <property type="match status" value="1"/>
</dbReference>
<gene>
    <name evidence="3" type="ORF">INT44_003704</name>
</gene>
<dbReference type="Gene3D" id="1.20.1310.10">
    <property type="entry name" value="Cullin Repeats"/>
    <property type="match status" value="1"/>
</dbReference>
<dbReference type="Proteomes" id="UP000612746">
    <property type="component" value="Unassembled WGS sequence"/>
</dbReference>
<sequence length="760" mass="87791">MDLIAAHPYFTWRQELAHEEAKKDPAKFAPTSVKGKVTYTSPMRHVQLRDNLKILRREGISSTKVLDWYLDQVEEYLDNAITSHFQEKQNDMMAMDDSDMVAGFPDDIAELHSLFLKLEQPIESIKPGGILMQTDYHGRYRQVFKKQLRALLPKGFEVTGLSYIQLVFEQIENVQPYLRKSDNFLINFSITSLPYRWTTLRRILSTTLEDEMNQPFTDTFFPKAENLISICKRLSKLSEDNMEGISYSTPKNSIEDEAEMPSELYAQSEEMLQRFRDTFAQVSEMDLDLNWMQVCRDSITKRLKKDDWAECWDENILTKGLSWVREFILPLVSCIENHAVDANVKDPAWLQYLRHKIILEHHFYHTFVQSRLDNIFSIIVDFPASLPAIEDLKVSANFDECTCHLIISSRLLHQGASTSDILHQYLSCIRCLQILEVAPSTNRSILAMFVRYLRSYRTDTAAEVIAIITNGDQLSALRDAMGDEDTDETLDQIDDDDDEHSAFGRNSAEPAKVSWYLDDPNVAVDNDFIQKLSSNPVQLLIATCKSKKAFLEDYQRFLATNLLVTRNYDTDNEVRLLEVLKRSFGANKFHECDVMIKDIDDGKRVDKMIHDKNRDIATDFHGIILSKHYWPEMKDVESEAKLPEDFTPYMELYGDSYNTLKSNRKLKWLPALAKANVDVVIGDKTINVDLSPWGARILALFEMKPMWTKQDICRSEGFDDKRVQSELAELVNLRILRRAKFGMYVSADYTDNGVDSSTTR</sequence>
<dbReference type="GO" id="GO:0005680">
    <property type="term" value="C:anaphase-promoting complex"/>
    <property type="evidence" value="ECO:0007669"/>
    <property type="project" value="TreeGrafter"/>
</dbReference>
<comment type="caution">
    <text evidence="3">The sequence shown here is derived from an EMBL/GenBank/DDBJ whole genome shotgun (WGS) entry which is preliminary data.</text>
</comment>
<dbReference type="Gene3D" id="3.30.230.130">
    <property type="entry name" value="Cullin, Chain C, Domain 2"/>
    <property type="match status" value="1"/>
</dbReference>
<dbReference type="EMBL" id="JAEPRA010000009">
    <property type="protein sequence ID" value="KAG2180697.1"/>
    <property type="molecule type" value="Genomic_DNA"/>
</dbReference>
<name>A0A8H7UGD9_9FUNG</name>
<organism evidence="3 4">
    <name type="scientific">Umbelopsis vinacea</name>
    <dbReference type="NCBI Taxonomy" id="44442"/>
    <lineage>
        <taxon>Eukaryota</taxon>
        <taxon>Fungi</taxon>
        <taxon>Fungi incertae sedis</taxon>
        <taxon>Mucoromycota</taxon>
        <taxon>Mucoromycotina</taxon>
        <taxon>Umbelopsidomycetes</taxon>
        <taxon>Umbelopsidales</taxon>
        <taxon>Umbelopsidaceae</taxon>
        <taxon>Umbelopsis</taxon>
    </lineage>
</organism>
<keyword evidence="4" id="KW-1185">Reference proteome</keyword>
<dbReference type="GO" id="GO:0007091">
    <property type="term" value="P:metaphase/anaphase transition of mitotic cell cycle"/>
    <property type="evidence" value="ECO:0007669"/>
    <property type="project" value="TreeGrafter"/>
</dbReference>
<comment type="similarity">
    <text evidence="1">Belongs to the cullin family.</text>
</comment>
<dbReference type="OrthoDB" id="5581181at2759"/>
<proteinExistence type="inferred from homology"/>
<accession>A0A8H7UGD9</accession>
<dbReference type="InterPro" id="IPR016158">
    <property type="entry name" value="Cullin_homology"/>
</dbReference>
<dbReference type="InterPro" id="IPR044554">
    <property type="entry name" value="ANAPC2"/>
</dbReference>
<evidence type="ECO:0000313" key="4">
    <source>
        <dbReference type="Proteomes" id="UP000612746"/>
    </source>
</evidence>
<dbReference type="GO" id="GO:0031625">
    <property type="term" value="F:ubiquitin protein ligase binding"/>
    <property type="evidence" value="ECO:0007669"/>
    <property type="project" value="InterPro"/>
</dbReference>
<dbReference type="Pfam" id="PF26557">
    <property type="entry name" value="Cullin_AB"/>
    <property type="match status" value="1"/>
</dbReference>
<feature type="domain" description="Cullin family profile" evidence="2">
    <location>
        <begin position="537"/>
        <end position="731"/>
    </location>
</feature>
<evidence type="ECO:0000313" key="3">
    <source>
        <dbReference type="EMBL" id="KAG2180697.1"/>
    </source>
</evidence>
<dbReference type="InterPro" id="IPR057975">
    <property type="entry name" value="TPR_ANAPC2"/>
</dbReference>
<dbReference type="GO" id="GO:0070979">
    <property type="term" value="P:protein K11-linked ubiquitination"/>
    <property type="evidence" value="ECO:0007669"/>
    <property type="project" value="TreeGrafter"/>
</dbReference>
<evidence type="ECO:0000259" key="2">
    <source>
        <dbReference type="PROSITE" id="PS50069"/>
    </source>
</evidence>
<dbReference type="GO" id="GO:0006511">
    <property type="term" value="P:ubiquitin-dependent protein catabolic process"/>
    <property type="evidence" value="ECO:0007669"/>
    <property type="project" value="InterPro"/>
</dbReference>
<dbReference type="SMART" id="SM00182">
    <property type="entry name" value="CULLIN"/>
    <property type="match status" value="1"/>
</dbReference>
<evidence type="ECO:0000256" key="1">
    <source>
        <dbReference type="PROSITE-ProRule" id="PRU00330"/>
    </source>
</evidence>